<evidence type="ECO:0000256" key="1">
    <source>
        <dbReference type="SAM" id="SignalP"/>
    </source>
</evidence>
<evidence type="ECO:0000313" key="2">
    <source>
        <dbReference type="EnsemblProtists" id="EOD29360"/>
    </source>
</evidence>
<dbReference type="PaxDb" id="2903-EOD29360"/>
<dbReference type="HOGENOM" id="CLU_317955_0_0_1"/>
<sequence>MLAPPLATRIGCRHRAPPPIQLYDRHHPLLLFLLFLLREVGDAFLVGVRASTGTVDAVSPASHPSFSYTMPLKDASVKLHWADSGRAILARDGLSSSVDASRCLTPPLPFGRGLALRREVRVAGAEATLSLTITNSDPTSGVEIGPRLPPGGGLGLSVPFNQMFTGRSLPQVAQRCSFTEVYLGGEAGYVQVLLVLPLRRDRREDVGAEGRSASGWRGFEGWRPLKQEDRANYDWMHEMLYEVVVHSEAYARAEWRGAAPWAPPSSATLPPGGSATYGLRMILARDVESVGEALLAAGVPVATPLPAATLHADMTDARLHLSTPKGLEVVGSPRSDPPGCLEAAPLSGGTAAAHALRLRPVAVGRCRLTLRYRWGPAADRRGELLQFVHYNLLEPAAALLQRHGDFASTVGWLPGNGSDPWHRGPGYMGTDADADGGRGGALLYDPRVFMAGHSDESGASAPLAMSVKQLGLPSDAEVGKLEEYVHETLWAGASGRRSSFLQGADHSVRLSMLYWNDAMDKDPSGPARRALPALYDHCHKCWASCKKGRDCCYWMHCWSEEHSLETWRAYNYPHVTVGYWSLYRVARHISPPPTKRAGWRWYLEQAGRTAVAMHTFGGRGTSQWGLMVGSIFVAVLADLRREGLTALADELEAIKERRMRKWMSMLFPYGSEFPWDSTGHEEIHSWLLHDGKVADANKTVQAVLAYSTVVPHWAYCGSARRYWDFTINGKTQWGNEREFHHYGPGVYGYWRSAAAYVACMPPFGWSCFLCDLAVEGEAGGGAASASAAKACDAGANLRVTPRDAFGRRAYLAPLGLTVTVEGGRLVEVELQPRGRRAVLRVAVHERARSSEASVFLEVERRDGRAPAPTSAYSCAYDEAAYPCSGRKAGAFVVPLRVGEPTRVILQASASGSAPAS</sequence>
<keyword evidence="1" id="KW-0732">Signal</keyword>
<organism evidence="2 3">
    <name type="scientific">Emiliania huxleyi (strain CCMP1516)</name>
    <dbReference type="NCBI Taxonomy" id="280463"/>
    <lineage>
        <taxon>Eukaryota</taxon>
        <taxon>Haptista</taxon>
        <taxon>Haptophyta</taxon>
        <taxon>Prymnesiophyceae</taxon>
        <taxon>Isochrysidales</taxon>
        <taxon>Noelaerhabdaceae</taxon>
        <taxon>Emiliania</taxon>
    </lineage>
</organism>
<feature type="signal peptide" evidence="1">
    <location>
        <begin position="1"/>
        <end position="43"/>
    </location>
</feature>
<dbReference type="RefSeq" id="XP_005781789.1">
    <property type="nucleotide sequence ID" value="XM_005781732.1"/>
</dbReference>
<name>A0A0D3K0S5_EMIH1</name>
<dbReference type="Proteomes" id="UP000013827">
    <property type="component" value="Unassembled WGS sequence"/>
</dbReference>
<dbReference type="GeneID" id="19046709"/>
<dbReference type="Pfam" id="PF18951">
    <property type="entry name" value="DUF5695"/>
    <property type="match status" value="1"/>
</dbReference>
<proteinExistence type="predicted"/>
<dbReference type="eggNOG" id="ENOG502RMX9">
    <property type="taxonomic scope" value="Eukaryota"/>
</dbReference>
<dbReference type="KEGG" id="ehx:EMIHUDRAFT_463031"/>
<dbReference type="EnsemblProtists" id="EOD29360">
    <property type="protein sequence ID" value="EOD29360"/>
    <property type="gene ID" value="EMIHUDRAFT_463031"/>
</dbReference>
<dbReference type="AlphaFoldDB" id="A0A0D3K0S5"/>
<protein>
    <submittedName>
        <fullName evidence="2">Uncharacterized protein</fullName>
    </submittedName>
</protein>
<dbReference type="STRING" id="2903.R1ERV4"/>
<reference evidence="3" key="1">
    <citation type="journal article" date="2013" name="Nature">
        <title>Pan genome of the phytoplankton Emiliania underpins its global distribution.</title>
        <authorList>
            <person name="Read B.A."/>
            <person name="Kegel J."/>
            <person name="Klute M.J."/>
            <person name="Kuo A."/>
            <person name="Lefebvre S.C."/>
            <person name="Maumus F."/>
            <person name="Mayer C."/>
            <person name="Miller J."/>
            <person name="Monier A."/>
            <person name="Salamov A."/>
            <person name="Young J."/>
            <person name="Aguilar M."/>
            <person name="Claverie J.M."/>
            <person name="Frickenhaus S."/>
            <person name="Gonzalez K."/>
            <person name="Herman E.K."/>
            <person name="Lin Y.C."/>
            <person name="Napier J."/>
            <person name="Ogata H."/>
            <person name="Sarno A.F."/>
            <person name="Shmutz J."/>
            <person name="Schroeder D."/>
            <person name="de Vargas C."/>
            <person name="Verret F."/>
            <person name="von Dassow P."/>
            <person name="Valentin K."/>
            <person name="Van de Peer Y."/>
            <person name="Wheeler G."/>
            <person name="Dacks J.B."/>
            <person name="Delwiche C.F."/>
            <person name="Dyhrman S.T."/>
            <person name="Glockner G."/>
            <person name="John U."/>
            <person name="Richards T."/>
            <person name="Worden A.Z."/>
            <person name="Zhang X."/>
            <person name="Grigoriev I.V."/>
            <person name="Allen A.E."/>
            <person name="Bidle K."/>
            <person name="Borodovsky M."/>
            <person name="Bowler C."/>
            <person name="Brownlee C."/>
            <person name="Cock J.M."/>
            <person name="Elias M."/>
            <person name="Gladyshev V.N."/>
            <person name="Groth M."/>
            <person name="Guda C."/>
            <person name="Hadaegh A."/>
            <person name="Iglesias-Rodriguez M.D."/>
            <person name="Jenkins J."/>
            <person name="Jones B.M."/>
            <person name="Lawson T."/>
            <person name="Leese F."/>
            <person name="Lindquist E."/>
            <person name="Lobanov A."/>
            <person name="Lomsadze A."/>
            <person name="Malik S.B."/>
            <person name="Marsh M.E."/>
            <person name="Mackinder L."/>
            <person name="Mock T."/>
            <person name="Mueller-Roeber B."/>
            <person name="Pagarete A."/>
            <person name="Parker M."/>
            <person name="Probert I."/>
            <person name="Quesneville H."/>
            <person name="Raines C."/>
            <person name="Rensing S.A."/>
            <person name="Riano-Pachon D.M."/>
            <person name="Richier S."/>
            <person name="Rokitta S."/>
            <person name="Shiraiwa Y."/>
            <person name="Soanes D.M."/>
            <person name="van der Giezen M."/>
            <person name="Wahlund T.M."/>
            <person name="Williams B."/>
            <person name="Wilson W."/>
            <person name="Wolfe G."/>
            <person name="Wurch L.L."/>
        </authorList>
    </citation>
    <scope>NUCLEOTIDE SEQUENCE</scope>
</reference>
<reference evidence="2" key="2">
    <citation type="submission" date="2024-10" db="UniProtKB">
        <authorList>
            <consortium name="EnsemblProtists"/>
        </authorList>
    </citation>
    <scope>IDENTIFICATION</scope>
</reference>
<accession>A0A0D3K0S5</accession>
<feature type="chain" id="PRO_5044291633" evidence="1">
    <location>
        <begin position="44"/>
        <end position="916"/>
    </location>
</feature>
<dbReference type="InterPro" id="IPR043750">
    <property type="entry name" value="DUF5695"/>
</dbReference>
<evidence type="ECO:0000313" key="3">
    <source>
        <dbReference type="Proteomes" id="UP000013827"/>
    </source>
</evidence>
<keyword evidence="3" id="KW-1185">Reference proteome</keyword>